<protein>
    <submittedName>
        <fullName evidence="2">Uncharacterized protein</fullName>
    </submittedName>
</protein>
<comment type="caution">
    <text evidence="2">The sequence shown here is derived from an EMBL/GenBank/DDBJ whole genome shotgun (WGS) entry which is preliminary data.</text>
</comment>
<evidence type="ECO:0000313" key="3">
    <source>
        <dbReference type="Proteomes" id="UP001055101"/>
    </source>
</evidence>
<feature type="compositionally biased region" description="Acidic residues" evidence="1">
    <location>
        <begin position="82"/>
        <end position="99"/>
    </location>
</feature>
<feature type="region of interest" description="Disordered" evidence="1">
    <location>
        <begin position="82"/>
        <end position="111"/>
    </location>
</feature>
<reference evidence="2" key="1">
    <citation type="journal article" date="2021" name="Front. Microbiol.">
        <title>Comprehensive Comparative Genomics and Phenotyping of Methylobacterium Species.</title>
        <authorList>
            <person name="Alessa O."/>
            <person name="Ogura Y."/>
            <person name="Fujitani Y."/>
            <person name="Takami H."/>
            <person name="Hayashi T."/>
            <person name="Sahin N."/>
            <person name="Tani A."/>
        </authorList>
    </citation>
    <scope>NUCLEOTIDE SEQUENCE</scope>
    <source>
        <strain evidence="2">DSM 23674</strain>
    </source>
</reference>
<accession>A0ABQ4TRU5</accession>
<organism evidence="2 3">
    <name type="scientific">Methylobacterium thuringiense</name>
    <dbReference type="NCBI Taxonomy" id="1003091"/>
    <lineage>
        <taxon>Bacteria</taxon>
        <taxon>Pseudomonadati</taxon>
        <taxon>Pseudomonadota</taxon>
        <taxon>Alphaproteobacteria</taxon>
        <taxon>Hyphomicrobiales</taxon>
        <taxon>Methylobacteriaceae</taxon>
        <taxon>Methylobacterium</taxon>
    </lineage>
</organism>
<name>A0ABQ4TRU5_9HYPH</name>
<sequence length="122" mass="12576">MASHAHSTRTPLLRQTTGSAGLLPASLPGGRIVAAGGPVTRALAVMASVDPDLPRIRILRRSIADRIEADIALLDALAGDPDLEDGWDDEDGHDSEGGTDDNGVADFNGIGEQGFCGYPGSL</sequence>
<reference evidence="2" key="2">
    <citation type="submission" date="2021-08" db="EMBL/GenBank/DDBJ databases">
        <authorList>
            <person name="Tani A."/>
            <person name="Ola A."/>
            <person name="Ogura Y."/>
            <person name="Katsura K."/>
            <person name="Hayashi T."/>
        </authorList>
    </citation>
    <scope>NUCLEOTIDE SEQUENCE</scope>
    <source>
        <strain evidence="2">DSM 23674</strain>
    </source>
</reference>
<proteinExistence type="predicted"/>
<gene>
    <name evidence="2" type="ORF">EKPJFOCH_3916</name>
</gene>
<evidence type="ECO:0000313" key="2">
    <source>
        <dbReference type="EMBL" id="GJE57402.1"/>
    </source>
</evidence>
<feature type="compositionally biased region" description="Polar residues" evidence="1">
    <location>
        <begin position="8"/>
        <end position="19"/>
    </location>
</feature>
<dbReference type="EMBL" id="BPRA01000023">
    <property type="protein sequence ID" value="GJE57402.1"/>
    <property type="molecule type" value="Genomic_DNA"/>
</dbReference>
<feature type="region of interest" description="Disordered" evidence="1">
    <location>
        <begin position="1"/>
        <end position="20"/>
    </location>
</feature>
<evidence type="ECO:0000256" key="1">
    <source>
        <dbReference type="SAM" id="MobiDB-lite"/>
    </source>
</evidence>
<dbReference type="Proteomes" id="UP001055101">
    <property type="component" value="Unassembled WGS sequence"/>
</dbReference>
<keyword evidence="3" id="KW-1185">Reference proteome</keyword>